<dbReference type="Pfam" id="PF00072">
    <property type="entry name" value="Response_reg"/>
    <property type="match status" value="1"/>
</dbReference>
<dbReference type="PANTHER" id="PTHR45228">
    <property type="entry name" value="CYCLIC DI-GMP PHOSPHODIESTERASE TM_0186-RELATED"/>
    <property type="match status" value="1"/>
</dbReference>
<evidence type="ECO:0000313" key="5">
    <source>
        <dbReference type="Proteomes" id="UP000053577"/>
    </source>
</evidence>
<feature type="domain" description="Response regulatory" evidence="2">
    <location>
        <begin position="7"/>
        <end position="121"/>
    </location>
</feature>
<feature type="domain" description="HD-GYP" evidence="3">
    <location>
        <begin position="155"/>
        <end position="351"/>
    </location>
</feature>
<dbReference type="AlphaFoldDB" id="A0A0V8M562"/>
<comment type="caution">
    <text evidence="4">The sequence shown here is derived from an EMBL/GenBank/DDBJ whole genome shotgun (WGS) entry which is preliminary data.</text>
</comment>
<dbReference type="InterPro" id="IPR003607">
    <property type="entry name" value="HD/PDEase_dom"/>
</dbReference>
<dbReference type="SUPFAM" id="SSF52172">
    <property type="entry name" value="CheY-like"/>
    <property type="match status" value="1"/>
</dbReference>
<evidence type="ECO:0000259" key="3">
    <source>
        <dbReference type="PROSITE" id="PS51832"/>
    </source>
</evidence>
<reference evidence="4 5" key="1">
    <citation type="journal article" date="2015" name="Sci. Rep.">
        <title>A comparative genomics and reductive dehalogenase gene transcription study of two chloroethene-respiring bacteria, Dehalococcoides mccartyi strains MB and 11a.</title>
        <authorList>
            <person name="Low A."/>
            <person name="Shen Z."/>
            <person name="Cheng D."/>
            <person name="Rogers M.J."/>
            <person name="Lee P.K."/>
            <person name="He J."/>
        </authorList>
    </citation>
    <scope>NUCLEOTIDE SEQUENCE [LARGE SCALE GENOMIC DNA]</scope>
    <source>
        <strain evidence="4 5">MB</strain>
    </source>
</reference>
<dbReference type="CDD" id="cd00077">
    <property type="entry name" value="HDc"/>
    <property type="match status" value="1"/>
</dbReference>
<dbReference type="PROSITE" id="PS50110">
    <property type="entry name" value="RESPONSE_REGULATORY"/>
    <property type="match status" value="1"/>
</dbReference>
<dbReference type="SMART" id="SM00448">
    <property type="entry name" value="REC"/>
    <property type="match status" value="1"/>
</dbReference>
<gene>
    <name evidence="4" type="ORF">DA01_00100</name>
</gene>
<name>A0A0V8M562_9CHLR</name>
<dbReference type="InterPro" id="IPR011006">
    <property type="entry name" value="CheY-like_superfamily"/>
</dbReference>
<evidence type="ECO:0000313" key="4">
    <source>
        <dbReference type="EMBL" id="KSV18923.1"/>
    </source>
</evidence>
<protein>
    <submittedName>
        <fullName evidence="4">Chemotaxis protein CheY</fullName>
    </submittedName>
</protein>
<dbReference type="OrthoDB" id="9804863at2"/>
<dbReference type="PROSITE" id="PS51832">
    <property type="entry name" value="HD_GYP"/>
    <property type="match status" value="1"/>
</dbReference>
<dbReference type="EMBL" id="JGYD01000001">
    <property type="protein sequence ID" value="KSV18923.1"/>
    <property type="molecule type" value="Genomic_DNA"/>
</dbReference>
<organism evidence="4 5">
    <name type="scientific">Dehalococcoides mccartyi</name>
    <dbReference type="NCBI Taxonomy" id="61435"/>
    <lineage>
        <taxon>Bacteria</taxon>
        <taxon>Bacillati</taxon>
        <taxon>Chloroflexota</taxon>
        <taxon>Dehalococcoidia</taxon>
        <taxon>Dehalococcoidales</taxon>
        <taxon>Dehalococcoidaceae</taxon>
        <taxon>Dehalococcoides</taxon>
    </lineage>
</organism>
<dbReference type="InterPro" id="IPR001789">
    <property type="entry name" value="Sig_transdc_resp-reg_receiver"/>
</dbReference>
<keyword evidence="1" id="KW-0597">Phosphoprotein</keyword>
<dbReference type="SMART" id="SM00471">
    <property type="entry name" value="HDc"/>
    <property type="match status" value="1"/>
</dbReference>
<sequence length="351" mass="39174">MNAQQETLLIVDDEELIRQLLKVKFSAENYQCLTASNGIEAVELVKGIQVAVVLLDINMPGKTGIETLKEIKALRPDTEVIMATAINDIDVALKCIRLGAYDYAIKPFNLEVLIHITKRALEHRRLVLENREYQLGLEKKVVERTEELRRALNQLKEASLDTIFRLSRAAEYKDEDTGTHIRRIGHYVAEIANTMGLPSEQVEAFLYAAPMHDIGKIGIPDHILLKPGKLTPEEWEIMKQHTVIGASILEGATSEVIKQGAVIALNHHERWDGSGYPNGLKGENIPLGGRITAIADVFDALTSKRPYRPSSFSVPEALKMIEANVGKQFDPEIYQALQGSLKNILTIRQSP</sequence>
<dbReference type="GO" id="GO:0000160">
    <property type="term" value="P:phosphorelay signal transduction system"/>
    <property type="evidence" value="ECO:0007669"/>
    <property type="project" value="InterPro"/>
</dbReference>
<evidence type="ECO:0000256" key="1">
    <source>
        <dbReference type="PROSITE-ProRule" id="PRU00169"/>
    </source>
</evidence>
<dbReference type="SUPFAM" id="SSF109604">
    <property type="entry name" value="HD-domain/PDEase-like"/>
    <property type="match status" value="1"/>
</dbReference>
<proteinExistence type="predicted"/>
<dbReference type="InterPro" id="IPR037522">
    <property type="entry name" value="HD_GYP_dom"/>
</dbReference>
<dbReference type="Gene3D" id="1.10.3210.10">
    <property type="entry name" value="Hypothetical protein af1432"/>
    <property type="match status" value="1"/>
</dbReference>
<dbReference type="Pfam" id="PF13487">
    <property type="entry name" value="HD_5"/>
    <property type="match status" value="1"/>
</dbReference>
<feature type="modified residue" description="4-aspartylphosphate" evidence="1">
    <location>
        <position position="56"/>
    </location>
</feature>
<dbReference type="Gene3D" id="3.40.50.2300">
    <property type="match status" value="1"/>
</dbReference>
<dbReference type="RefSeq" id="WP_058291921.1">
    <property type="nucleotide sequence ID" value="NZ_JGYD01000001.1"/>
</dbReference>
<dbReference type="InterPro" id="IPR052020">
    <property type="entry name" value="Cyclic_di-GMP/3'3'-cGAMP_PDE"/>
</dbReference>
<evidence type="ECO:0000259" key="2">
    <source>
        <dbReference type="PROSITE" id="PS50110"/>
    </source>
</evidence>
<accession>A0A0V8M562</accession>
<dbReference type="PANTHER" id="PTHR45228:SF5">
    <property type="entry name" value="CYCLIC DI-GMP PHOSPHODIESTERASE VC_1348-RELATED"/>
    <property type="match status" value="1"/>
</dbReference>
<dbReference type="PATRIC" id="fig|61435.5.peg.20"/>
<dbReference type="Proteomes" id="UP000053577">
    <property type="component" value="Unassembled WGS sequence"/>
</dbReference>